<dbReference type="SUPFAM" id="SSF56219">
    <property type="entry name" value="DNase I-like"/>
    <property type="match status" value="1"/>
</dbReference>
<dbReference type="RefSeq" id="WP_194845257.1">
    <property type="nucleotide sequence ID" value="NZ_CP075585.1"/>
</dbReference>
<protein>
    <recommendedName>
        <fullName evidence="1">Endonuclease/exonuclease/phosphatase domain-containing protein</fullName>
    </recommendedName>
</protein>
<dbReference type="EMBL" id="CP075585">
    <property type="protein sequence ID" value="QZA59213.1"/>
    <property type="molecule type" value="Genomic_DNA"/>
</dbReference>
<reference evidence="2 3" key="1">
    <citation type="submission" date="2020-01" db="EMBL/GenBank/DDBJ databases">
        <authorList>
            <person name="Sixt B."/>
            <person name="Schulz F."/>
            <person name="Kostanjsek R."/>
            <person name="Koestlbacher S."/>
            <person name="Collingro A."/>
            <person name="Toenshoff E."/>
            <person name="Horn M."/>
        </authorList>
    </citation>
    <scope>NUCLEOTIDE SEQUENCE [LARGE SCALE GENOMIC DNA]</scope>
    <source>
        <strain evidence="2 3">15C</strain>
    </source>
</reference>
<dbReference type="Gene3D" id="3.60.10.10">
    <property type="entry name" value="Endonuclease/exonuclease/phosphatase"/>
    <property type="match status" value="1"/>
</dbReference>
<accession>A0ABX8Z2S3</accession>
<dbReference type="PANTHER" id="PTHR16320:SF1">
    <property type="entry name" value="SPHINGOMYELINASE DDB_G0288017"/>
    <property type="match status" value="1"/>
</dbReference>
<dbReference type="InterPro" id="IPR036691">
    <property type="entry name" value="Endo/exonu/phosph_ase_sf"/>
</dbReference>
<gene>
    <name evidence="2" type="ORF">RHAB15C_0001098</name>
</gene>
<evidence type="ECO:0000313" key="3">
    <source>
        <dbReference type="Proteomes" id="UP000822862"/>
    </source>
</evidence>
<feature type="domain" description="Endonuclease/exonuclease/phosphatase" evidence="1">
    <location>
        <begin position="3"/>
        <end position="236"/>
    </location>
</feature>
<keyword evidence="3" id="KW-1185">Reference proteome</keyword>
<reference evidence="2 3" key="2">
    <citation type="submission" date="2021-05" db="EMBL/GenBank/DDBJ databases">
        <title>Ecology and evolution of chlamydial symbionts of arthropods.</title>
        <authorList>
            <person name="Halter T."/>
            <person name="Sixt B.S."/>
            <person name="Toenshoff E.R."/>
            <person name="Koestlbacher S."/>
            <person name="Schulz F."/>
            <person name="Kostanjsek R."/>
            <person name="Collingro A."/>
            <person name="Hendrickx F."/>
            <person name="Horn M."/>
        </authorList>
    </citation>
    <scope>NUCLEOTIDE SEQUENCE [LARGE SCALE GENOMIC DNA]</scope>
    <source>
        <strain evidence="2 3">15C</strain>
    </source>
</reference>
<evidence type="ECO:0000313" key="2">
    <source>
        <dbReference type="EMBL" id="QZA59213.1"/>
    </source>
</evidence>
<dbReference type="InterPro" id="IPR005135">
    <property type="entry name" value="Endo/exonuclease/phosphatase"/>
</dbReference>
<evidence type="ECO:0000259" key="1">
    <source>
        <dbReference type="Pfam" id="PF03372"/>
    </source>
</evidence>
<name>A0ABX8Z2S3_9BACT</name>
<sequence>MPWHFRIDKIITKILKKDPDILVLYEVMDTAAGFYLYEMLQEKYAHFYFNIGPRAIGTSSGIFVASKAETTNPEFTPFPKQMLVGRTKLSEKGVFSIQIYGKKVKIYATHLQHSEQPQHPTQEEIEARKAEMDLIIKKVDQDSGNVIVTGDLNLDNAEYFTSSWKGNFQDVFFDENGSRTWGGDAFCAKMVKKRDSAPLNLDYTLITKDSEIKAKTSLIETGYDDTTFIIDALSDHRGLLSRFE</sequence>
<dbReference type="InterPro" id="IPR038772">
    <property type="entry name" value="Sph/SMPD2-like"/>
</dbReference>
<dbReference type="PANTHER" id="PTHR16320">
    <property type="entry name" value="SPHINGOMYELINASE FAMILY MEMBER"/>
    <property type="match status" value="1"/>
</dbReference>
<dbReference type="Pfam" id="PF03372">
    <property type="entry name" value="Exo_endo_phos"/>
    <property type="match status" value="1"/>
</dbReference>
<organism evidence="2 3">
    <name type="scientific">Candidatus Rhabdochlamydia porcellionis</name>
    <dbReference type="NCBI Taxonomy" id="225148"/>
    <lineage>
        <taxon>Bacteria</taxon>
        <taxon>Pseudomonadati</taxon>
        <taxon>Chlamydiota</taxon>
        <taxon>Chlamydiia</taxon>
        <taxon>Parachlamydiales</taxon>
        <taxon>Candidatus Rhabdochlamydiaceae</taxon>
        <taxon>Candidatus Rhabdochlamydia</taxon>
    </lineage>
</organism>
<dbReference type="Proteomes" id="UP000822862">
    <property type="component" value="Chromosome"/>
</dbReference>
<proteinExistence type="predicted"/>